<evidence type="ECO:0000313" key="3">
    <source>
        <dbReference type="Proteomes" id="UP001221898"/>
    </source>
</evidence>
<feature type="region of interest" description="Disordered" evidence="1">
    <location>
        <begin position="1"/>
        <end position="78"/>
    </location>
</feature>
<feature type="compositionally biased region" description="Basic and acidic residues" evidence="1">
    <location>
        <begin position="15"/>
        <end position="24"/>
    </location>
</feature>
<dbReference type="EMBL" id="JAINUG010000023">
    <property type="protein sequence ID" value="KAJ8411399.1"/>
    <property type="molecule type" value="Genomic_DNA"/>
</dbReference>
<gene>
    <name evidence="2" type="ORF">AAFF_G00174050</name>
</gene>
<reference evidence="2" key="1">
    <citation type="journal article" date="2023" name="Science">
        <title>Genome structures resolve the early diversification of teleost fishes.</title>
        <authorList>
            <person name="Parey E."/>
            <person name="Louis A."/>
            <person name="Montfort J."/>
            <person name="Bouchez O."/>
            <person name="Roques C."/>
            <person name="Iampietro C."/>
            <person name="Lluch J."/>
            <person name="Castinel A."/>
            <person name="Donnadieu C."/>
            <person name="Desvignes T."/>
            <person name="Floi Bucao C."/>
            <person name="Jouanno E."/>
            <person name="Wen M."/>
            <person name="Mejri S."/>
            <person name="Dirks R."/>
            <person name="Jansen H."/>
            <person name="Henkel C."/>
            <person name="Chen W.J."/>
            <person name="Zahm M."/>
            <person name="Cabau C."/>
            <person name="Klopp C."/>
            <person name="Thompson A.W."/>
            <person name="Robinson-Rechavi M."/>
            <person name="Braasch I."/>
            <person name="Lecointre G."/>
            <person name="Bobe J."/>
            <person name="Postlethwait J.H."/>
            <person name="Berthelot C."/>
            <person name="Roest Crollius H."/>
            <person name="Guiguen Y."/>
        </authorList>
    </citation>
    <scope>NUCLEOTIDE SEQUENCE</scope>
    <source>
        <strain evidence="2">NC1722</strain>
    </source>
</reference>
<dbReference type="Proteomes" id="UP001221898">
    <property type="component" value="Unassembled WGS sequence"/>
</dbReference>
<evidence type="ECO:0000313" key="2">
    <source>
        <dbReference type="EMBL" id="KAJ8411399.1"/>
    </source>
</evidence>
<dbReference type="AlphaFoldDB" id="A0AAD7SZ07"/>
<feature type="compositionally biased region" description="Basic and acidic residues" evidence="1">
    <location>
        <begin position="32"/>
        <end position="43"/>
    </location>
</feature>
<evidence type="ECO:0000256" key="1">
    <source>
        <dbReference type="SAM" id="MobiDB-lite"/>
    </source>
</evidence>
<proteinExistence type="predicted"/>
<organism evidence="2 3">
    <name type="scientific">Aldrovandia affinis</name>
    <dbReference type="NCBI Taxonomy" id="143900"/>
    <lineage>
        <taxon>Eukaryota</taxon>
        <taxon>Metazoa</taxon>
        <taxon>Chordata</taxon>
        <taxon>Craniata</taxon>
        <taxon>Vertebrata</taxon>
        <taxon>Euteleostomi</taxon>
        <taxon>Actinopterygii</taxon>
        <taxon>Neopterygii</taxon>
        <taxon>Teleostei</taxon>
        <taxon>Notacanthiformes</taxon>
        <taxon>Halosauridae</taxon>
        <taxon>Aldrovandia</taxon>
    </lineage>
</organism>
<keyword evidence="3" id="KW-1185">Reference proteome</keyword>
<comment type="caution">
    <text evidence="2">The sequence shown here is derived from an EMBL/GenBank/DDBJ whole genome shotgun (WGS) entry which is preliminary data.</text>
</comment>
<name>A0AAD7SZ07_9TELE</name>
<protein>
    <submittedName>
        <fullName evidence="2">Uncharacterized protein</fullName>
    </submittedName>
</protein>
<accession>A0AAD7SZ07</accession>
<sequence length="95" mass="10527">MRFRAQSVATGGKQIAERSNRRVALEPVSDPPEERVQTKREPRLNSPGSDRACTSPPGHARPAINLPPRDASGQPGPVEFSLLPLMLQTPHRLWR</sequence>